<keyword evidence="3" id="KW-0732">Signal</keyword>
<dbReference type="Pfam" id="PF13458">
    <property type="entry name" value="Peripla_BP_6"/>
    <property type="match status" value="1"/>
</dbReference>
<dbReference type="AlphaFoldDB" id="A0A852RGK9"/>
<comment type="caution">
    <text evidence="6">The sequence shown here is derived from an EMBL/GenBank/DDBJ whole genome shotgun (WGS) entry which is preliminary data.</text>
</comment>
<reference evidence="6 7" key="1">
    <citation type="submission" date="2020-07" db="EMBL/GenBank/DDBJ databases">
        <title>Sequencing the genomes of 1000 actinobacteria strains.</title>
        <authorList>
            <person name="Klenk H.-P."/>
        </authorList>
    </citation>
    <scope>NUCLEOTIDE SEQUENCE [LARGE SCALE GENOMIC DNA]</scope>
    <source>
        <strain evidence="6 7">DSM 19082</strain>
    </source>
</reference>
<evidence type="ECO:0000313" key="6">
    <source>
        <dbReference type="EMBL" id="NYD32497.1"/>
    </source>
</evidence>
<keyword evidence="7" id="KW-1185">Reference proteome</keyword>
<evidence type="ECO:0000256" key="2">
    <source>
        <dbReference type="ARBA" id="ARBA00022448"/>
    </source>
</evidence>
<dbReference type="RefSeq" id="WP_179728663.1">
    <property type="nucleotide sequence ID" value="NZ_BAABEF010000001.1"/>
</dbReference>
<dbReference type="EMBL" id="JACCBF010000001">
    <property type="protein sequence ID" value="NYD32497.1"/>
    <property type="molecule type" value="Genomic_DNA"/>
</dbReference>
<accession>A0A852RGK9</accession>
<evidence type="ECO:0000256" key="3">
    <source>
        <dbReference type="ARBA" id="ARBA00022729"/>
    </source>
</evidence>
<keyword evidence="4" id="KW-0029">Amino-acid transport</keyword>
<name>A0A852RGK9_9ACTN</name>
<evidence type="ECO:0000259" key="5">
    <source>
        <dbReference type="Pfam" id="PF13458"/>
    </source>
</evidence>
<protein>
    <submittedName>
        <fullName evidence="6">Branched-chain amino acid transport system substrate-binding protein</fullName>
    </submittedName>
</protein>
<proteinExistence type="inferred from homology"/>
<dbReference type="SUPFAM" id="SSF53822">
    <property type="entry name" value="Periplasmic binding protein-like I"/>
    <property type="match status" value="1"/>
</dbReference>
<evidence type="ECO:0000256" key="1">
    <source>
        <dbReference type="ARBA" id="ARBA00010062"/>
    </source>
</evidence>
<dbReference type="PRINTS" id="PR00337">
    <property type="entry name" value="LEUILEVALBP"/>
</dbReference>
<organism evidence="6 7">
    <name type="scientific">Nocardioides kongjuensis</name>
    <dbReference type="NCBI Taxonomy" id="349522"/>
    <lineage>
        <taxon>Bacteria</taxon>
        <taxon>Bacillati</taxon>
        <taxon>Actinomycetota</taxon>
        <taxon>Actinomycetes</taxon>
        <taxon>Propionibacteriales</taxon>
        <taxon>Nocardioidaceae</taxon>
        <taxon>Nocardioides</taxon>
    </lineage>
</organism>
<keyword evidence="2" id="KW-0813">Transport</keyword>
<sequence>MKLGLLAPLTGASAADGKAMRQGAELAVKELNAGGGVNGHEISLESADVKDLKADAVASAVSRLTADPEVAAVITGYASTTNFEIDQLAEATMPYLIGGGSAQTAEIIEKDPEKYPGIWSTAPSYDAYKTDLPNRLEQWDADGTFPLRNRTVYIVSSDNPYSNDIAGGLATNFEAGGWQVEGPDVVPFGEVNDWTPQISKIHAADPSVIVNLDYLTANAVKFLTQFRDNPTNALLFSQYAPSVPEYKKLAGDAADGVMYNLPAGAILSSKYAPAQDFLKEFRDAYGTDPGLYGVMSYEQVMLWAKAVESSGGDPLDKEAVGEAIGTTVMSGTAMGTIRFDQQTHLAVADDEDGMPLQFFEIQDGRDTLLGPAQWADGEFQQPTWFK</sequence>
<dbReference type="PANTHER" id="PTHR30483">
    <property type="entry name" value="LEUCINE-SPECIFIC-BINDING PROTEIN"/>
    <property type="match status" value="1"/>
</dbReference>
<feature type="domain" description="Leucine-binding protein" evidence="5">
    <location>
        <begin position="2"/>
        <end position="348"/>
    </location>
</feature>
<gene>
    <name evidence="6" type="ORF">BJ958_004043</name>
</gene>
<comment type="similarity">
    <text evidence="1">Belongs to the leucine-binding protein family.</text>
</comment>
<dbReference type="Gene3D" id="3.40.50.2300">
    <property type="match status" value="2"/>
</dbReference>
<dbReference type="PANTHER" id="PTHR30483:SF6">
    <property type="entry name" value="PERIPLASMIC BINDING PROTEIN OF ABC TRANSPORTER FOR NATURAL AMINO ACIDS"/>
    <property type="match status" value="1"/>
</dbReference>
<dbReference type="InterPro" id="IPR051010">
    <property type="entry name" value="BCAA_transport"/>
</dbReference>
<dbReference type="GO" id="GO:0006865">
    <property type="term" value="P:amino acid transport"/>
    <property type="evidence" value="ECO:0007669"/>
    <property type="project" value="UniProtKB-KW"/>
</dbReference>
<dbReference type="Proteomes" id="UP000582231">
    <property type="component" value="Unassembled WGS sequence"/>
</dbReference>
<dbReference type="InterPro" id="IPR028082">
    <property type="entry name" value="Peripla_BP_I"/>
</dbReference>
<dbReference type="InterPro" id="IPR028081">
    <property type="entry name" value="Leu-bd"/>
</dbReference>
<evidence type="ECO:0000256" key="4">
    <source>
        <dbReference type="ARBA" id="ARBA00022970"/>
    </source>
</evidence>
<dbReference type="InterPro" id="IPR000709">
    <property type="entry name" value="Leu_Ile_Val-bd"/>
</dbReference>
<evidence type="ECO:0000313" key="7">
    <source>
        <dbReference type="Proteomes" id="UP000582231"/>
    </source>
</evidence>